<proteinExistence type="predicted"/>
<comment type="caution">
    <text evidence="1">The sequence shown here is derived from an EMBL/GenBank/DDBJ whole genome shotgun (WGS) entry which is preliminary data.</text>
</comment>
<dbReference type="RefSeq" id="WP_152279477.1">
    <property type="nucleotide sequence ID" value="NZ_WFKK01000001.1"/>
</dbReference>
<sequence>MSSNIIEIAKFLKKFDDAINIHVLEDNAHHVDSYVMKKEVFLEQLSDKEYEYNGISTSEFYVVDEYDHEYTFQISSFDFDLELDF</sequence>
<accession>A0A6L4WZD5</accession>
<evidence type="ECO:0000313" key="2">
    <source>
        <dbReference type="Proteomes" id="UP000472839"/>
    </source>
</evidence>
<dbReference type="Proteomes" id="UP000472839">
    <property type="component" value="Unassembled WGS sequence"/>
</dbReference>
<protein>
    <submittedName>
        <fullName evidence="1">Uncharacterized protein</fullName>
    </submittedName>
</protein>
<dbReference type="AlphaFoldDB" id="A0A6L4WZD5"/>
<organism evidence="1 2">
    <name type="scientific">Poseidonibacter ostreae</name>
    <dbReference type="NCBI Taxonomy" id="2654171"/>
    <lineage>
        <taxon>Bacteria</taxon>
        <taxon>Pseudomonadati</taxon>
        <taxon>Campylobacterota</taxon>
        <taxon>Epsilonproteobacteria</taxon>
        <taxon>Campylobacterales</taxon>
        <taxon>Arcobacteraceae</taxon>
        <taxon>Poseidonibacter</taxon>
    </lineage>
</organism>
<dbReference type="EMBL" id="WFKK01000001">
    <property type="protein sequence ID" value="KAB7891374.1"/>
    <property type="molecule type" value="Genomic_DNA"/>
</dbReference>
<gene>
    <name evidence="1" type="ORF">GBG19_00630</name>
</gene>
<reference evidence="1 2" key="1">
    <citation type="submission" date="2019-10" db="EMBL/GenBank/DDBJ databases">
        <title>Poseidonibacter ostreae sp. nov., isolated from the gut of the Ostrea denselamellosa.</title>
        <authorList>
            <person name="Choi A."/>
        </authorList>
    </citation>
    <scope>NUCLEOTIDE SEQUENCE [LARGE SCALE GENOMIC DNA]</scope>
    <source>
        <strain evidence="1 2">SJOD-M-33</strain>
    </source>
</reference>
<name>A0A6L4WZD5_9BACT</name>
<evidence type="ECO:0000313" key="1">
    <source>
        <dbReference type="EMBL" id="KAB7891374.1"/>
    </source>
</evidence>